<protein>
    <submittedName>
        <fullName evidence="2">Uncharacterized protein</fullName>
    </submittedName>
</protein>
<feature type="compositionally biased region" description="Basic and acidic residues" evidence="1">
    <location>
        <begin position="568"/>
        <end position="584"/>
    </location>
</feature>
<reference evidence="2 3" key="1">
    <citation type="journal article" date="2012" name="Science">
        <title>The Paleozoic origin of enzymatic lignin decomposition reconstructed from 31 fungal genomes.</title>
        <authorList>
            <person name="Floudas D."/>
            <person name="Binder M."/>
            <person name="Riley R."/>
            <person name="Barry K."/>
            <person name="Blanchette R.A."/>
            <person name="Henrissat B."/>
            <person name="Martinez A.T."/>
            <person name="Otillar R."/>
            <person name="Spatafora J.W."/>
            <person name="Yadav J.S."/>
            <person name="Aerts A."/>
            <person name="Benoit I."/>
            <person name="Boyd A."/>
            <person name="Carlson A."/>
            <person name="Copeland A."/>
            <person name="Coutinho P.M."/>
            <person name="de Vries R.P."/>
            <person name="Ferreira P."/>
            <person name="Findley K."/>
            <person name="Foster B."/>
            <person name="Gaskell J."/>
            <person name="Glotzer D."/>
            <person name="Gorecki P."/>
            <person name="Heitman J."/>
            <person name="Hesse C."/>
            <person name="Hori C."/>
            <person name="Igarashi K."/>
            <person name="Jurgens J.A."/>
            <person name="Kallen N."/>
            <person name="Kersten P."/>
            <person name="Kohler A."/>
            <person name="Kuees U."/>
            <person name="Kumar T.K.A."/>
            <person name="Kuo A."/>
            <person name="LaButti K."/>
            <person name="Larrondo L.F."/>
            <person name="Lindquist E."/>
            <person name="Ling A."/>
            <person name="Lombard V."/>
            <person name="Lucas S."/>
            <person name="Lundell T."/>
            <person name="Martin R."/>
            <person name="McLaughlin D.J."/>
            <person name="Morgenstern I."/>
            <person name="Morin E."/>
            <person name="Murat C."/>
            <person name="Nagy L.G."/>
            <person name="Nolan M."/>
            <person name="Ohm R.A."/>
            <person name="Patyshakuliyeva A."/>
            <person name="Rokas A."/>
            <person name="Ruiz-Duenas F.J."/>
            <person name="Sabat G."/>
            <person name="Salamov A."/>
            <person name="Samejima M."/>
            <person name="Schmutz J."/>
            <person name="Slot J.C."/>
            <person name="St John F."/>
            <person name="Stenlid J."/>
            <person name="Sun H."/>
            <person name="Sun S."/>
            <person name="Syed K."/>
            <person name="Tsang A."/>
            <person name="Wiebenga A."/>
            <person name="Young D."/>
            <person name="Pisabarro A."/>
            <person name="Eastwood D.C."/>
            <person name="Martin F."/>
            <person name="Cullen D."/>
            <person name="Grigoriev I.V."/>
            <person name="Hibbett D.S."/>
        </authorList>
    </citation>
    <scope>NUCLEOTIDE SEQUENCE [LARGE SCALE GENOMIC DNA]</scope>
    <source>
        <strain evidence="2 3">DJM-731 SS1</strain>
    </source>
</reference>
<evidence type="ECO:0000256" key="1">
    <source>
        <dbReference type="SAM" id="MobiDB-lite"/>
    </source>
</evidence>
<feature type="region of interest" description="Disordered" evidence="1">
    <location>
        <begin position="526"/>
        <end position="599"/>
    </location>
</feature>
<dbReference type="EMBL" id="JH795876">
    <property type="protein sequence ID" value="EJT97596.1"/>
    <property type="molecule type" value="Genomic_DNA"/>
</dbReference>
<dbReference type="STRING" id="1858805.M5FW48"/>
<organism evidence="2 3">
    <name type="scientific">Dacryopinax primogenitus (strain DJM 731)</name>
    <name type="common">Brown rot fungus</name>
    <dbReference type="NCBI Taxonomy" id="1858805"/>
    <lineage>
        <taxon>Eukaryota</taxon>
        <taxon>Fungi</taxon>
        <taxon>Dikarya</taxon>
        <taxon>Basidiomycota</taxon>
        <taxon>Agaricomycotina</taxon>
        <taxon>Dacrymycetes</taxon>
        <taxon>Dacrymycetales</taxon>
        <taxon>Dacrymycetaceae</taxon>
        <taxon>Dacryopinax</taxon>
    </lineage>
</organism>
<dbReference type="AlphaFoldDB" id="M5FW48"/>
<evidence type="ECO:0000313" key="3">
    <source>
        <dbReference type="Proteomes" id="UP000030653"/>
    </source>
</evidence>
<sequence>MSTLPFLCPCIHRPRTLTSLRHHTQNKSRCPRGLSSDASGSSSFAQSTSSHISRDLLTKLRAYSLRNPPPSPSADPSPPKRHAIQPDYFSRAVQRSDALKSTFAYRKLDAAIQASLALDGGYSAHIQCADHVWAAYTELCDTVPSLPPSLHRQVLTTAIPTRQGTLRRTAASKWFEPRLKSLEHRIFSVLRQLRQCGSPPTRADYAFCLWVFAQTGRYESALSLWREMRQSMQEGDEWLLRLLLSSFLLRSKGRGFVRPAAEAAHLSTQLQNILTDIRQQGVLPSPYLLDRIARILREVDALPQLEAFFRLWYGLDLHHPDRISSEFVAAWGPNAVPPGISTNALNTLVRAYSWQRAPWQSLLVYEVLCHPLPQRFTRPPSSDSQLIAFDEQDEEDATLPFGTYLRPSPFPTRQAIPNTTTYENLISSAYWANNMFLLVHFFNCMVSSELLEQERAFTRLEKTGVWAPPKHRTSALAVYLMGNELMDKHRGWELGYVVNVLRKLVERRQGWIDRAMLALRREREAGGMRGRTIRPRQWEEGRSEEGSLPSSYSRQTQDLNQEQVEEEEHNRERDRDEEGEKDPSDLPNTPNLGPGPFTTPQTKARALIFYLYLMRQSTHQIQYHLDIHLPHALVVVDRTRLNRKEVQTTWREDWQMARLQKVLEARGVRTVPPQKRKGEEAQAPWMRAEVGRAVGMRGRRGRPALTRRSKRQPEPVQQGIFSNPVAAARGALESAASVLVKPLEKMGFFTSDKSGSR</sequence>
<feature type="compositionally biased region" description="Basic and acidic residues" evidence="1">
    <location>
        <begin position="536"/>
        <end position="545"/>
    </location>
</feature>
<feature type="region of interest" description="Disordered" evidence="1">
    <location>
        <begin position="699"/>
        <end position="722"/>
    </location>
</feature>
<evidence type="ECO:0000313" key="2">
    <source>
        <dbReference type="EMBL" id="EJT97596.1"/>
    </source>
</evidence>
<feature type="compositionally biased region" description="Low complexity" evidence="1">
    <location>
        <begin position="35"/>
        <end position="51"/>
    </location>
</feature>
<dbReference type="OrthoDB" id="276151at2759"/>
<name>M5FW48_DACPD</name>
<feature type="compositionally biased region" description="Pro residues" evidence="1">
    <location>
        <begin position="67"/>
        <end position="77"/>
    </location>
</feature>
<feature type="compositionally biased region" description="Polar residues" evidence="1">
    <location>
        <begin position="548"/>
        <end position="561"/>
    </location>
</feature>
<gene>
    <name evidence="2" type="ORF">DACRYDRAFT_111637</name>
</gene>
<accession>M5FW48</accession>
<dbReference type="RefSeq" id="XP_040624494.1">
    <property type="nucleotide sequence ID" value="XM_040769271.1"/>
</dbReference>
<feature type="compositionally biased region" description="Basic residues" evidence="1">
    <location>
        <begin position="699"/>
        <end position="710"/>
    </location>
</feature>
<proteinExistence type="predicted"/>
<feature type="region of interest" description="Disordered" evidence="1">
    <location>
        <begin position="64"/>
        <end position="84"/>
    </location>
</feature>
<dbReference type="HOGENOM" id="CLU_368018_0_0_1"/>
<dbReference type="GeneID" id="63684333"/>
<dbReference type="Proteomes" id="UP000030653">
    <property type="component" value="Unassembled WGS sequence"/>
</dbReference>
<keyword evidence="3" id="KW-1185">Reference proteome</keyword>
<feature type="region of interest" description="Disordered" evidence="1">
    <location>
        <begin position="22"/>
        <end position="52"/>
    </location>
</feature>